<proteinExistence type="predicted"/>
<reference evidence="1 2" key="1">
    <citation type="submission" date="2020-01" db="EMBL/GenBank/DDBJ databases">
        <title>Investigation of new actinobacteria for the biodesulphurisation of diesel fuel.</title>
        <authorList>
            <person name="Athi Narayanan S.M."/>
        </authorList>
    </citation>
    <scope>NUCLEOTIDE SEQUENCE [LARGE SCALE GENOMIC DNA]</scope>
    <source>
        <strain evidence="1 2">213E</strain>
    </source>
</reference>
<keyword evidence="2" id="KW-1185">Reference proteome</keyword>
<protein>
    <submittedName>
        <fullName evidence="1">DUF2505 domain-containing protein</fullName>
    </submittedName>
</protein>
<evidence type="ECO:0000313" key="2">
    <source>
        <dbReference type="Proteomes" id="UP000466307"/>
    </source>
</evidence>
<dbReference type="RefSeq" id="WP_020792429.1">
    <property type="nucleotide sequence ID" value="NZ_JAADZU010000014.1"/>
</dbReference>
<sequence length="164" mass="17687">MASSLKHSVSFPFSTARYWDIVSTEQYWHDLLEATNSSHGSLESFHRDGDTVVIELKQGVPEDRLPSAVTAVRPGDLEIPRTVRFTRSGDTITGTMTATVTGAPAKVDGEISVSGDPATVGYTGSATVSIPFLGGKIEKAIIGELEALLDNEREKTVTWDVEHP</sequence>
<dbReference type="AlphaFoldDB" id="A0A7K3LLX9"/>
<comment type="caution">
    <text evidence="1">The sequence shown here is derived from an EMBL/GenBank/DDBJ whole genome shotgun (WGS) entry which is preliminary data.</text>
</comment>
<evidence type="ECO:0000313" key="1">
    <source>
        <dbReference type="EMBL" id="NDK89262.1"/>
    </source>
</evidence>
<name>A0A7K3LLX9_9ACTN</name>
<organism evidence="1 2">
    <name type="scientific">Gordonia desulfuricans</name>
    <dbReference type="NCBI Taxonomy" id="89051"/>
    <lineage>
        <taxon>Bacteria</taxon>
        <taxon>Bacillati</taxon>
        <taxon>Actinomycetota</taxon>
        <taxon>Actinomycetes</taxon>
        <taxon>Mycobacteriales</taxon>
        <taxon>Gordoniaceae</taxon>
        <taxon>Gordonia</taxon>
    </lineage>
</organism>
<dbReference type="Proteomes" id="UP000466307">
    <property type="component" value="Unassembled WGS sequence"/>
</dbReference>
<dbReference type="Pfam" id="PF10698">
    <property type="entry name" value="DUF2505"/>
    <property type="match status" value="1"/>
</dbReference>
<dbReference type="InterPro" id="IPR019639">
    <property type="entry name" value="DUF2505"/>
</dbReference>
<dbReference type="EMBL" id="JAADZU010000014">
    <property type="protein sequence ID" value="NDK89262.1"/>
    <property type="molecule type" value="Genomic_DNA"/>
</dbReference>
<gene>
    <name evidence="1" type="ORF">GYA93_06645</name>
</gene>
<accession>A0A7K3LLX9</accession>